<sequence>MTTVPTGERAITLFLCGDVMIGRGIDQILPWPGDPVLYEPGTDSANDYVRLAEAAAGPIPRPVGPGYMWGDALVELHNRAPDVRIVNLETALTWRGTPWPDKAIHYRATPANATALAVAGVDCCAVANNHILDWGYVGLADTLGTLASLGIAAVGAGGDILQAQAPATIPAPAGNVHVFAYATESAGVPASWAATPTRPGVNLLRDLSPAAVDEIAAAVRRVKHPGDIVVVSVHWGGNWGYDVPDAHVAFAHALVDRAGVDVVHGHSSHHAKAIEVYRGRLVLYGAGDLINDYEGIHGHQEFRPDLALMYFCAVDPDDGRLVGLRMVPMQRERFRLQRATYADALWLRAMLTREGARFGSAVHLDAAGDLVLSWTGAP</sequence>
<proteinExistence type="inferred from homology"/>
<name>S4VS02_9VIRU</name>
<dbReference type="PANTHER" id="PTHR33393">
    <property type="entry name" value="POLYGLUTAMINE SYNTHESIS ACCESSORY PROTEIN RV0574C-RELATED"/>
    <property type="match status" value="1"/>
</dbReference>
<evidence type="ECO:0000256" key="1">
    <source>
        <dbReference type="ARBA" id="ARBA00005662"/>
    </source>
</evidence>
<evidence type="ECO:0000259" key="2">
    <source>
        <dbReference type="SMART" id="SM00854"/>
    </source>
</evidence>
<dbReference type="Proteomes" id="UP000201566">
    <property type="component" value="Segment"/>
</dbReference>
<dbReference type="GeneID" id="16512545"/>
<dbReference type="CDD" id="cd07381">
    <property type="entry name" value="MPP_CapA"/>
    <property type="match status" value="1"/>
</dbReference>
<dbReference type="EMBL" id="KC977570">
    <property type="protein sequence ID" value="AGO83168.1"/>
    <property type="molecule type" value="Genomic_DNA"/>
</dbReference>
<comment type="similarity">
    <text evidence="1">Belongs to the CapA family.</text>
</comment>
<organism evidence="3 4">
    <name type="scientific">Pandoravirus dulcis</name>
    <dbReference type="NCBI Taxonomy" id="1349409"/>
    <lineage>
        <taxon>Viruses</taxon>
        <taxon>Pandoravirus</taxon>
    </lineage>
</organism>
<gene>
    <name evidence="3" type="ORF">pdul_cds_925</name>
</gene>
<reference evidence="3 4" key="1">
    <citation type="journal article" date="2013" name="Science">
        <title>Pandoraviruses: amoeba viruses with genomes up to 2.5 Mb reaching that of parasitic eukaryotes.</title>
        <authorList>
            <person name="Philippe N."/>
            <person name="Legendre M."/>
            <person name="Doutre G."/>
            <person name="Coute Y."/>
            <person name="Poirot O."/>
            <person name="Lescot M."/>
            <person name="Arslan D."/>
            <person name="Seltzer V."/>
            <person name="Bertaux L."/>
            <person name="Bruley C."/>
            <person name="Garin J."/>
            <person name="Claverie J.M."/>
            <person name="Abergel C."/>
        </authorList>
    </citation>
    <scope>NUCLEOTIDE SEQUENCE [LARGE SCALE GENOMIC DNA]</scope>
    <source>
        <strain evidence="3">Melbourne</strain>
    </source>
</reference>
<dbReference type="KEGG" id="vg:16512545"/>
<evidence type="ECO:0000313" key="3">
    <source>
        <dbReference type="EMBL" id="AGO83168.1"/>
    </source>
</evidence>
<dbReference type="SMART" id="SM00854">
    <property type="entry name" value="PGA_cap"/>
    <property type="match status" value="1"/>
</dbReference>
<dbReference type="InterPro" id="IPR029052">
    <property type="entry name" value="Metallo-depent_PP-like"/>
</dbReference>
<dbReference type="SUPFAM" id="SSF56300">
    <property type="entry name" value="Metallo-dependent phosphatases"/>
    <property type="match status" value="1"/>
</dbReference>
<protein>
    <submittedName>
        <fullName evidence="3">Poly-gamma-glutamate synthesis protein</fullName>
    </submittedName>
</protein>
<feature type="domain" description="Capsule synthesis protein CapA" evidence="2">
    <location>
        <begin position="12"/>
        <end position="293"/>
    </location>
</feature>
<evidence type="ECO:0000313" key="4">
    <source>
        <dbReference type="Proteomes" id="UP000201566"/>
    </source>
</evidence>
<dbReference type="InterPro" id="IPR019079">
    <property type="entry name" value="Capsule_synth_CapA"/>
</dbReference>
<accession>S4VS02</accession>
<dbReference type="InterPro" id="IPR052169">
    <property type="entry name" value="CW_Biosynth-Accessory"/>
</dbReference>
<dbReference type="Gene3D" id="3.60.21.10">
    <property type="match status" value="1"/>
</dbReference>
<dbReference type="RefSeq" id="YP_008319837.1">
    <property type="nucleotide sequence ID" value="NC_021858.1"/>
</dbReference>
<dbReference type="Pfam" id="PF09587">
    <property type="entry name" value="PGA_cap"/>
    <property type="match status" value="1"/>
</dbReference>
<dbReference type="PANTHER" id="PTHR33393:SF11">
    <property type="entry name" value="POLYGLUTAMINE SYNTHESIS ACCESSORY PROTEIN RV0574C-RELATED"/>
    <property type="match status" value="1"/>
</dbReference>